<dbReference type="OrthoDB" id="1931521at2759"/>
<feature type="compositionally biased region" description="Basic and acidic residues" evidence="1">
    <location>
        <begin position="97"/>
        <end position="117"/>
    </location>
</feature>
<dbReference type="InterPro" id="IPR045883">
    <property type="entry name" value="At4g13530-like"/>
</dbReference>
<dbReference type="PANTHER" id="PTHR33646">
    <property type="entry name" value="GB|AAF00631.1"/>
    <property type="match status" value="1"/>
</dbReference>
<accession>A0A833RFI3</accession>
<name>A0A833RFI3_9POAL</name>
<dbReference type="Proteomes" id="UP000623129">
    <property type="component" value="Unassembled WGS sequence"/>
</dbReference>
<sequence length="187" mass="21720">MDELSELHDWDLFRSSDSPHKPMKELESPRLDYESDAGAIKPDYFSLDSGAKYPKRALSEDEETLYHSDNPSWVDPESFPMNQPWEFWSDESYYTDKSSRSSGERYPSDLESETRDSIAENGEKEIEKRWNVWWKVPFQMIKLCVLRIRPVWSLSVGGAILGVVILGCDFGLRIRPDTNKIKQVHPT</sequence>
<evidence type="ECO:0000256" key="2">
    <source>
        <dbReference type="SAM" id="Phobius"/>
    </source>
</evidence>
<keyword evidence="2" id="KW-0812">Transmembrane</keyword>
<feature type="region of interest" description="Disordered" evidence="1">
    <location>
        <begin position="93"/>
        <end position="117"/>
    </location>
</feature>
<keyword evidence="4" id="KW-1185">Reference proteome</keyword>
<evidence type="ECO:0000313" key="3">
    <source>
        <dbReference type="EMBL" id="KAF3338221.1"/>
    </source>
</evidence>
<keyword evidence="2" id="KW-0472">Membrane</keyword>
<organism evidence="3 4">
    <name type="scientific">Carex littledalei</name>
    <dbReference type="NCBI Taxonomy" id="544730"/>
    <lineage>
        <taxon>Eukaryota</taxon>
        <taxon>Viridiplantae</taxon>
        <taxon>Streptophyta</taxon>
        <taxon>Embryophyta</taxon>
        <taxon>Tracheophyta</taxon>
        <taxon>Spermatophyta</taxon>
        <taxon>Magnoliopsida</taxon>
        <taxon>Liliopsida</taxon>
        <taxon>Poales</taxon>
        <taxon>Cyperaceae</taxon>
        <taxon>Cyperoideae</taxon>
        <taxon>Cariceae</taxon>
        <taxon>Carex</taxon>
        <taxon>Carex subgen. Euthyceras</taxon>
    </lineage>
</organism>
<evidence type="ECO:0000313" key="4">
    <source>
        <dbReference type="Proteomes" id="UP000623129"/>
    </source>
</evidence>
<dbReference type="EMBL" id="SWLB01000005">
    <property type="protein sequence ID" value="KAF3338221.1"/>
    <property type="molecule type" value="Genomic_DNA"/>
</dbReference>
<dbReference type="AlphaFoldDB" id="A0A833RFI3"/>
<dbReference type="PANTHER" id="PTHR33646:SF6">
    <property type="entry name" value="TRANSMEMBRANE PROTEIN"/>
    <property type="match status" value="1"/>
</dbReference>
<gene>
    <name evidence="3" type="ORF">FCM35_KLT17058</name>
</gene>
<protein>
    <submittedName>
        <fullName evidence="3">Uncharacterized protein</fullName>
    </submittedName>
</protein>
<comment type="caution">
    <text evidence="3">The sequence shown here is derived from an EMBL/GenBank/DDBJ whole genome shotgun (WGS) entry which is preliminary data.</text>
</comment>
<feature type="transmembrane region" description="Helical" evidence="2">
    <location>
        <begin position="151"/>
        <end position="172"/>
    </location>
</feature>
<feature type="region of interest" description="Disordered" evidence="1">
    <location>
        <begin position="13"/>
        <end position="32"/>
    </location>
</feature>
<keyword evidence="2" id="KW-1133">Transmembrane helix</keyword>
<proteinExistence type="predicted"/>
<evidence type="ECO:0000256" key="1">
    <source>
        <dbReference type="SAM" id="MobiDB-lite"/>
    </source>
</evidence>
<reference evidence="3" key="1">
    <citation type="submission" date="2020-01" db="EMBL/GenBank/DDBJ databases">
        <title>Genome sequence of Kobresia littledalei, the first chromosome-level genome in the family Cyperaceae.</title>
        <authorList>
            <person name="Qu G."/>
        </authorList>
    </citation>
    <scope>NUCLEOTIDE SEQUENCE</scope>
    <source>
        <strain evidence="3">C.B.Clarke</strain>
        <tissue evidence="3">Leaf</tissue>
    </source>
</reference>